<evidence type="ECO:0000313" key="2">
    <source>
        <dbReference type="Proteomes" id="UP000425916"/>
    </source>
</evidence>
<dbReference type="SUPFAM" id="SSF46785">
    <property type="entry name" value="Winged helix' DNA-binding domain"/>
    <property type="match status" value="1"/>
</dbReference>
<sequence length="140" mass="15656">MRLNQATDYAFRAVLYLAKLEPGTIAEAQMIASREEIPMRFLLKIMRSLVQAGIVQSYRGVSGGFSLARPAREITLLDVVEAVEGPVSINRCLLDQEYCNKHGTPYCPVHRALGSVQDALRRELERYNFAELAGKTLVKT</sequence>
<dbReference type="GO" id="GO:0005829">
    <property type="term" value="C:cytosol"/>
    <property type="evidence" value="ECO:0007669"/>
    <property type="project" value="TreeGrafter"/>
</dbReference>
<reference evidence="1 2" key="1">
    <citation type="submission" date="2019-11" db="EMBL/GenBank/DDBJ databases">
        <title>Genome sequence of Moorella glycerini DSM11254.</title>
        <authorList>
            <person name="Poehlein A."/>
            <person name="Boeer T."/>
            <person name="Daniel R."/>
        </authorList>
    </citation>
    <scope>NUCLEOTIDE SEQUENCE [LARGE SCALE GENOMIC DNA]</scope>
    <source>
        <strain evidence="1 2">DSM 11254</strain>
    </source>
</reference>
<dbReference type="PANTHER" id="PTHR33221:SF2">
    <property type="entry name" value="TRANSCRIPTIONAL REGULATOR"/>
    <property type="match status" value="1"/>
</dbReference>
<dbReference type="GO" id="GO:0003700">
    <property type="term" value="F:DNA-binding transcription factor activity"/>
    <property type="evidence" value="ECO:0007669"/>
    <property type="project" value="TreeGrafter"/>
</dbReference>
<dbReference type="PANTHER" id="PTHR33221">
    <property type="entry name" value="WINGED HELIX-TURN-HELIX TRANSCRIPTIONAL REGULATOR, RRF2 FAMILY"/>
    <property type="match status" value="1"/>
</dbReference>
<proteinExistence type="predicted"/>
<dbReference type="PROSITE" id="PS01332">
    <property type="entry name" value="HTH_RRF2_1"/>
    <property type="match status" value="1"/>
</dbReference>
<dbReference type="Gene3D" id="1.10.10.10">
    <property type="entry name" value="Winged helix-like DNA-binding domain superfamily/Winged helix DNA-binding domain"/>
    <property type="match status" value="1"/>
</dbReference>
<dbReference type="OrthoDB" id="9808360at2"/>
<dbReference type="PROSITE" id="PS51197">
    <property type="entry name" value="HTH_RRF2_2"/>
    <property type="match status" value="1"/>
</dbReference>
<dbReference type="InterPro" id="IPR000944">
    <property type="entry name" value="Tscrpt_reg_Rrf2"/>
</dbReference>
<gene>
    <name evidence="1" type="ORF">MGLY_06690</name>
</gene>
<accession>A0A6I5ZNH6</accession>
<keyword evidence="2" id="KW-1185">Reference proteome</keyword>
<dbReference type="AlphaFoldDB" id="A0A6I5ZNH6"/>
<dbReference type="InterPro" id="IPR036390">
    <property type="entry name" value="WH_DNA-bd_sf"/>
</dbReference>
<dbReference type="EMBL" id="CP046244">
    <property type="protein sequence ID" value="QGP91338.1"/>
    <property type="molecule type" value="Genomic_DNA"/>
</dbReference>
<dbReference type="RefSeq" id="WP_156271732.1">
    <property type="nucleotide sequence ID" value="NZ_CP046244.1"/>
</dbReference>
<dbReference type="Pfam" id="PF02082">
    <property type="entry name" value="Rrf2"/>
    <property type="match status" value="1"/>
</dbReference>
<protein>
    <submittedName>
        <fullName evidence="1">HTH-type transcriptional regulator</fullName>
    </submittedName>
</protein>
<dbReference type="Proteomes" id="UP000425916">
    <property type="component" value="Chromosome"/>
</dbReference>
<organism evidence="1 2">
    <name type="scientific">Neomoorella glycerini</name>
    <dbReference type="NCBI Taxonomy" id="55779"/>
    <lineage>
        <taxon>Bacteria</taxon>
        <taxon>Bacillati</taxon>
        <taxon>Bacillota</taxon>
        <taxon>Clostridia</taxon>
        <taxon>Neomoorellales</taxon>
        <taxon>Neomoorellaceae</taxon>
        <taxon>Neomoorella</taxon>
    </lineage>
</organism>
<dbReference type="InterPro" id="IPR036388">
    <property type="entry name" value="WH-like_DNA-bd_sf"/>
</dbReference>
<name>A0A6I5ZNH6_9FIRM</name>
<dbReference type="NCBIfam" id="TIGR00738">
    <property type="entry name" value="rrf2_super"/>
    <property type="match status" value="1"/>
</dbReference>
<evidence type="ECO:0000313" key="1">
    <source>
        <dbReference type="EMBL" id="QGP91338.1"/>
    </source>
</evidence>
<dbReference type="InterPro" id="IPR030489">
    <property type="entry name" value="TR_Rrf2-type_CS"/>
</dbReference>